<reference evidence="3" key="1">
    <citation type="submission" date="2015-07" db="EMBL/GenBank/DDBJ databases">
        <title>Genome sequencing of Sunxiuqinia dokdonensis strain SK.</title>
        <authorList>
            <person name="Ahn S."/>
            <person name="Kim B.-C."/>
        </authorList>
    </citation>
    <scope>NUCLEOTIDE SEQUENCE [LARGE SCALE GENOMIC DNA]</scope>
    <source>
        <strain evidence="3">SK</strain>
    </source>
</reference>
<dbReference type="EMBL" id="LGIA01000190">
    <property type="protein sequence ID" value="KOH43403.1"/>
    <property type="molecule type" value="Genomic_DNA"/>
</dbReference>
<dbReference type="InterPro" id="IPR007730">
    <property type="entry name" value="SPOR-like_dom"/>
</dbReference>
<dbReference type="Gene3D" id="3.30.70.1070">
    <property type="entry name" value="Sporulation related repeat"/>
    <property type="match status" value="1"/>
</dbReference>
<comment type="caution">
    <text evidence="2">The sequence shown here is derived from an EMBL/GenBank/DDBJ whole genome shotgun (WGS) entry which is preliminary data.</text>
</comment>
<protein>
    <recommendedName>
        <fullName evidence="1">SPOR domain-containing protein</fullName>
    </recommendedName>
</protein>
<dbReference type="GO" id="GO:0042834">
    <property type="term" value="F:peptidoglycan binding"/>
    <property type="evidence" value="ECO:0007669"/>
    <property type="project" value="InterPro"/>
</dbReference>
<evidence type="ECO:0000313" key="2">
    <source>
        <dbReference type="EMBL" id="KOH43403.1"/>
    </source>
</evidence>
<evidence type="ECO:0000259" key="1">
    <source>
        <dbReference type="PROSITE" id="PS51724"/>
    </source>
</evidence>
<dbReference type="Proteomes" id="UP000036958">
    <property type="component" value="Unassembled WGS sequence"/>
</dbReference>
<dbReference type="OrthoDB" id="1123218at2"/>
<gene>
    <name evidence="2" type="ORF">NC99_38300</name>
</gene>
<sequence length="171" mass="19513">MKLKQKEMKKIMVAVLALGLLSSGCKVFQKTSKNDEPATETMQDNTKVFSVPGTKSEVRENPTSDRMYEEVEKPVRVQAESFSFDQKEDQAKNENKSFFVIIGSFSSNANANRYKQELIPQGFSPIVLHSETGYYRVCVNSYTDEAAARARVHQIRNDFPQYADTWLLIKK</sequence>
<keyword evidence="3" id="KW-1185">Reference proteome</keyword>
<name>A0A0L8V4W3_9BACT</name>
<dbReference type="PROSITE" id="PS51724">
    <property type="entry name" value="SPOR"/>
    <property type="match status" value="1"/>
</dbReference>
<dbReference type="Pfam" id="PF05036">
    <property type="entry name" value="SPOR"/>
    <property type="match status" value="1"/>
</dbReference>
<feature type="domain" description="SPOR" evidence="1">
    <location>
        <begin position="92"/>
        <end position="169"/>
    </location>
</feature>
<dbReference type="InterPro" id="IPR036680">
    <property type="entry name" value="SPOR-like_sf"/>
</dbReference>
<proteinExistence type="predicted"/>
<dbReference type="AlphaFoldDB" id="A0A0L8V4W3"/>
<evidence type="ECO:0000313" key="3">
    <source>
        <dbReference type="Proteomes" id="UP000036958"/>
    </source>
</evidence>
<organism evidence="2 3">
    <name type="scientific">Sunxiuqinia dokdonensis</name>
    <dbReference type="NCBI Taxonomy" id="1409788"/>
    <lineage>
        <taxon>Bacteria</taxon>
        <taxon>Pseudomonadati</taxon>
        <taxon>Bacteroidota</taxon>
        <taxon>Bacteroidia</taxon>
        <taxon>Marinilabiliales</taxon>
        <taxon>Prolixibacteraceae</taxon>
        <taxon>Sunxiuqinia</taxon>
    </lineage>
</organism>
<dbReference type="SUPFAM" id="SSF110997">
    <property type="entry name" value="Sporulation related repeat"/>
    <property type="match status" value="1"/>
</dbReference>
<dbReference type="STRING" id="1409788.NC99_38300"/>
<dbReference type="PROSITE" id="PS51257">
    <property type="entry name" value="PROKAR_LIPOPROTEIN"/>
    <property type="match status" value="1"/>
</dbReference>
<accession>A0A0L8V4W3</accession>